<gene>
    <name evidence="1" type="ORF">GCM10007875_22360</name>
</gene>
<comment type="caution">
    <text evidence="1">The sequence shown here is derived from an EMBL/GenBank/DDBJ whole genome shotgun (WGS) entry which is preliminary data.</text>
</comment>
<evidence type="ECO:0000313" key="1">
    <source>
        <dbReference type="EMBL" id="GLR27145.1"/>
    </source>
</evidence>
<accession>A0ABQ5YTK9</accession>
<organism evidence="1 2">
    <name type="scientific">Limnobacter litoralis</name>
    <dbReference type="NCBI Taxonomy" id="481366"/>
    <lineage>
        <taxon>Bacteria</taxon>
        <taxon>Pseudomonadati</taxon>
        <taxon>Pseudomonadota</taxon>
        <taxon>Betaproteobacteria</taxon>
        <taxon>Burkholderiales</taxon>
        <taxon>Burkholderiaceae</taxon>
        <taxon>Limnobacter</taxon>
    </lineage>
</organism>
<evidence type="ECO:0000313" key="2">
    <source>
        <dbReference type="Proteomes" id="UP001156664"/>
    </source>
</evidence>
<evidence type="ECO:0008006" key="3">
    <source>
        <dbReference type="Google" id="ProtNLM"/>
    </source>
</evidence>
<dbReference type="EMBL" id="BSOJ01000028">
    <property type="protein sequence ID" value="GLR27145.1"/>
    <property type="molecule type" value="Genomic_DNA"/>
</dbReference>
<reference evidence="2" key="1">
    <citation type="journal article" date="2019" name="Int. J. Syst. Evol. Microbiol.">
        <title>The Global Catalogue of Microorganisms (GCM) 10K type strain sequencing project: providing services to taxonomists for standard genome sequencing and annotation.</title>
        <authorList>
            <consortium name="The Broad Institute Genomics Platform"/>
            <consortium name="The Broad Institute Genome Sequencing Center for Infectious Disease"/>
            <person name="Wu L."/>
            <person name="Ma J."/>
        </authorList>
    </citation>
    <scope>NUCLEOTIDE SEQUENCE [LARGE SCALE GENOMIC DNA]</scope>
    <source>
        <strain evidence="2">NBRC 105857</strain>
    </source>
</reference>
<proteinExistence type="predicted"/>
<keyword evidence="2" id="KW-1185">Reference proteome</keyword>
<sequence length="44" mass="4832">MNTNKILVIEDHPLFATGIKDLVEFVATNADIVCAAREAVNKFV</sequence>
<dbReference type="Proteomes" id="UP001156664">
    <property type="component" value="Unassembled WGS sequence"/>
</dbReference>
<protein>
    <recommendedName>
        <fullName evidence="3">DNA-binding response regulator</fullName>
    </recommendedName>
</protein>
<name>A0ABQ5YTK9_9BURK</name>